<dbReference type="Pfam" id="PF12756">
    <property type="entry name" value="zf-C2H2_2"/>
    <property type="match status" value="1"/>
</dbReference>
<comment type="caution">
    <text evidence="11">The sequence shown here is derived from an EMBL/GenBank/DDBJ whole genome shotgun (WGS) entry which is preliminary data.</text>
</comment>
<keyword evidence="7" id="KW-0862">Zinc</keyword>
<dbReference type="OMA" id="WTQTQQQ"/>
<organism evidence="11 12">
    <name type="scientific">Aspergillus novofumigatus (strain IBT 16806)</name>
    <dbReference type="NCBI Taxonomy" id="1392255"/>
    <lineage>
        <taxon>Eukaryota</taxon>
        <taxon>Fungi</taxon>
        <taxon>Dikarya</taxon>
        <taxon>Ascomycota</taxon>
        <taxon>Pezizomycotina</taxon>
        <taxon>Eurotiomycetes</taxon>
        <taxon>Eurotiomycetidae</taxon>
        <taxon>Eurotiales</taxon>
        <taxon>Aspergillaceae</taxon>
        <taxon>Aspergillus</taxon>
        <taxon>Aspergillus subgen. Fumigati</taxon>
    </lineage>
</organism>
<dbReference type="GO" id="GO:0003676">
    <property type="term" value="F:nucleic acid binding"/>
    <property type="evidence" value="ECO:0007669"/>
    <property type="project" value="InterPro"/>
</dbReference>
<evidence type="ECO:0000256" key="4">
    <source>
        <dbReference type="ARBA" id="ARBA00022723"/>
    </source>
</evidence>
<dbReference type="RefSeq" id="XP_024686966.1">
    <property type="nucleotide sequence ID" value="XM_024823859.1"/>
</dbReference>
<keyword evidence="6" id="KW-0863">Zinc-finger</keyword>
<name>A0A2I1CL66_ASPN1</name>
<dbReference type="AlphaFoldDB" id="A0A2I1CL66"/>
<dbReference type="OrthoDB" id="19329at2759"/>
<dbReference type="GO" id="GO:0042273">
    <property type="term" value="P:ribosomal large subunit biogenesis"/>
    <property type="evidence" value="ECO:0007669"/>
    <property type="project" value="TreeGrafter"/>
</dbReference>
<keyword evidence="3" id="KW-0690">Ribosome biogenesis</keyword>
<dbReference type="STRING" id="1392255.A0A2I1CL66"/>
<evidence type="ECO:0000256" key="5">
    <source>
        <dbReference type="ARBA" id="ARBA00022737"/>
    </source>
</evidence>
<dbReference type="InterPro" id="IPR036236">
    <property type="entry name" value="Znf_C2H2_sf"/>
</dbReference>
<dbReference type="SUPFAM" id="SSF57667">
    <property type="entry name" value="beta-beta-alpha zinc fingers"/>
    <property type="match status" value="2"/>
</dbReference>
<dbReference type="VEuPathDB" id="FungiDB:P174DRAFT_399135"/>
<dbReference type="SMART" id="SM00355">
    <property type="entry name" value="ZnF_C2H2"/>
    <property type="match status" value="4"/>
</dbReference>
<dbReference type="PROSITE" id="PS00028">
    <property type="entry name" value="ZINC_FINGER_C2H2_1"/>
    <property type="match status" value="2"/>
</dbReference>
<dbReference type="InterPro" id="IPR013087">
    <property type="entry name" value="Znf_C2H2_type"/>
</dbReference>
<protein>
    <submittedName>
        <fullName evidence="11">Putative C2H2 finger domain protein</fullName>
    </submittedName>
</protein>
<dbReference type="InterPro" id="IPR003604">
    <property type="entry name" value="Matrin/U1-like-C_Znf_C2H2"/>
</dbReference>
<feature type="region of interest" description="Disordered" evidence="9">
    <location>
        <begin position="267"/>
        <end position="315"/>
    </location>
</feature>
<comment type="similarity">
    <text evidence="8">Belongs to the REI1 family.</text>
</comment>
<reference evidence="12" key="1">
    <citation type="journal article" date="2018" name="Proc. Natl. Acad. Sci. U.S.A.">
        <title>Linking secondary metabolites to gene clusters through genome sequencing of six diverse Aspergillus species.</title>
        <authorList>
            <person name="Kaerboelling I."/>
            <person name="Vesth T.C."/>
            <person name="Frisvad J.C."/>
            <person name="Nybo J.L."/>
            <person name="Theobald S."/>
            <person name="Kuo A."/>
            <person name="Bowyer P."/>
            <person name="Matsuda Y."/>
            <person name="Mondo S."/>
            <person name="Lyhne E.K."/>
            <person name="Kogle M.E."/>
            <person name="Clum A."/>
            <person name="Lipzen A."/>
            <person name="Salamov A."/>
            <person name="Ngan C.Y."/>
            <person name="Daum C."/>
            <person name="Chiniquy J."/>
            <person name="Barry K."/>
            <person name="LaButti K."/>
            <person name="Haridas S."/>
            <person name="Simmons B.A."/>
            <person name="Magnuson J.K."/>
            <person name="Mortensen U.H."/>
            <person name="Larsen T.O."/>
            <person name="Grigoriev I.V."/>
            <person name="Baker S.E."/>
            <person name="Andersen M.R."/>
        </authorList>
    </citation>
    <scope>NUCLEOTIDE SEQUENCE [LARGE SCALE GENOMIC DNA]</scope>
    <source>
        <strain evidence="12">IBT 16806</strain>
    </source>
</reference>
<dbReference type="InterPro" id="IPR040025">
    <property type="entry name" value="Znf622/Rei1/Reh1"/>
</dbReference>
<gene>
    <name evidence="11" type="ORF">P174DRAFT_399135</name>
</gene>
<comment type="subcellular location">
    <subcellularLocation>
        <location evidence="1">Cytoplasm</location>
    </subcellularLocation>
</comment>
<dbReference type="SMART" id="SM00451">
    <property type="entry name" value="ZnF_U1"/>
    <property type="match status" value="2"/>
</dbReference>
<dbReference type="InterPro" id="IPR041661">
    <property type="entry name" value="ZN622/Rei1/Reh1_Znf-C2H2"/>
</dbReference>
<dbReference type="GO" id="GO:0008270">
    <property type="term" value="F:zinc ion binding"/>
    <property type="evidence" value="ECO:0007669"/>
    <property type="project" value="UniProtKB-KW"/>
</dbReference>
<feature type="compositionally biased region" description="Acidic residues" evidence="9">
    <location>
        <begin position="304"/>
        <end position="313"/>
    </location>
</feature>
<keyword evidence="2" id="KW-0963">Cytoplasm</keyword>
<feature type="region of interest" description="Disordered" evidence="9">
    <location>
        <begin position="140"/>
        <end position="164"/>
    </location>
</feature>
<dbReference type="InterPro" id="IPR022755">
    <property type="entry name" value="Znf_C2H2_jaz"/>
</dbReference>
<dbReference type="FunFam" id="3.30.160.60:FF:002195">
    <property type="entry name" value="C2H2 finger domain protein, putative"/>
    <property type="match status" value="1"/>
</dbReference>
<evidence type="ECO:0000313" key="11">
    <source>
        <dbReference type="EMBL" id="PKX98371.1"/>
    </source>
</evidence>
<evidence type="ECO:0000256" key="6">
    <source>
        <dbReference type="ARBA" id="ARBA00022771"/>
    </source>
</evidence>
<keyword evidence="12" id="KW-1185">Reference proteome</keyword>
<evidence type="ECO:0000256" key="2">
    <source>
        <dbReference type="ARBA" id="ARBA00022490"/>
    </source>
</evidence>
<sequence length="480" mass="54595">MSSLPYTCNTCLVAFRSSDAQRDHMRTDWHLYNMKRRVASLPPVSQEIFNEKVLAAKATSTAAAAKASFEKSCLACQKTFYSENSYQNHVKSSKHKAREARMSKDLADDSSSVLSSTFSLGEPINKSQEGDSEVAKVADNLKTSTIEEEDEDEEELEEDGSEYSPSRCLFCSHKASDLQENTEHMRKSHGMFIPEKDYLVNLEGLIHYLYRKINENSECLYCHAIRNSPAGIRTHMRDKGHCMIAFETEEEQIEIGQYYDFRSTYSDDEAGSVTSETPEDGGVKVTGSDVDDDGWETETSASSLDEDEDDDDFDSHRKAPVVYQTEYELHLPSGKSVGHRSLAKYYRQNLHNYPSMEERIARQLAIENGEVEEERPRGRNPARALVTRANGGLGMIGATEDQKRVAVMSERKDRTRAIRQELRYRDRVNRAANNQKHFRVCTSFLDQSNRMLTLTTRTLFCNDHVIVGQWFGFCQVDYGS</sequence>
<feature type="compositionally biased region" description="Acidic residues" evidence="9">
    <location>
        <begin position="146"/>
        <end position="161"/>
    </location>
</feature>
<dbReference type="PANTHER" id="PTHR13182:SF8">
    <property type="entry name" value="CYTOPLASMIC 60S SUBUNIT BIOGENESIS FACTOR ZNF622"/>
    <property type="match status" value="1"/>
</dbReference>
<proteinExistence type="inferred from homology"/>
<dbReference type="GeneID" id="36531184"/>
<evidence type="ECO:0000256" key="7">
    <source>
        <dbReference type="ARBA" id="ARBA00022833"/>
    </source>
</evidence>
<dbReference type="PANTHER" id="PTHR13182">
    <property type="entry name" value="ZINC FINGER PROTEIN 622"/>
    <property type="match status" value="1"/>
</dbReference>
<dbReference type="GO" id="GO:0030687">
    <property type="term" value="C:preribosome, large subunit precursor"/>
    <property type="evidence" value="ECO:0007669"/>
    <property type="project" value="TreeGrafter"/>
</dbReference>
<accession>A0A2I1CL66</accession>
<dbReference type="EMBL" id="MSZS01000001">
    <property type="protein sequence ID" value="PKX98371.1"/>
    <property type="molecule type" value="Genomic_DNA"/>
</dbReference>
<dbReference type="Pfam" id="PF12171">
    <property type="entry name" value="zf-C2H2_jaz"/>
    <property type="match status" value="1"/>
</dbReference>
<evidence type="ECO:0000256" key="9">
    <source>
        <dbReference type="SAM" id="MobiDB-lite"/>
    </source>
</evidence>
<feature type="domain" description="C2H2-type" evidence="10">
    <location>
        <begin position="8"/>
        <end position="30"/>
    </location>
</feature>
<feature type="domain" description="C2H2-type" evidence="10">
    <location>
        <begin position="73"/>
        <end position="95"/>
    </location>
</feature>
<evidence type="ECO:0000256" key="3">
    <source>
        <dbReference type="ARBA" id="ARBA00022517"/>
    </source>
</evidence>
<evidence type="ECO:0000256" key="8">
    <source>
        <dbReference type="ARBA" id="ARBA00034126"/>
    </source>
</evidence>
<evidence type="ECO:0000256" key="1">
    <source>
        <dbReference type="ARBA" id="ARBA00004496"/>
    </source>
</evidence>
<keyword evidence="5" id="KW-0677">Repeat</keyword>
<evidence type="ECO:0000313" key="12">
    <source>
        <dbReference type="Proteomes" id="UP000234474"/>
    </source>
</evidence>
<evidence type="ECO:0000259" key="10">
    <source>
        <dbReference type="PROSITE" id="PS00028"/>
    </source>
</evidence>
<keyword evidence="4" id="KW-0479">Metal-binding</keyword>
<dbReference type="Gene3D" id="3.30.160.60">
    <property type="entry name" value="Classic Zinc Finger"/>
    <property type="match status" value="1"/>
</dbReference>
<dbReference type="Proteomes" id="UP000234474">
    <property type="component" value="Unassembled WGS sequence"/>
</dbReference>
<dbReference type="GO" id="GO:0005737">
    <property type="term" value="C:cytoplasm"/>
    <property type="evidence" value="ECO:0007669"/>
    <property type="project" value="UniProtKB-SubCell"/>
</dbReference>